<dbReference type="EMBL" id="CAMXCT010002835">
    <property type="protein sequence ID" value="CAI4000749.1"/>
    <property type="molecule type" value="Genomic_DNA"/>
</dbReference>
<evidence type="ECO:0000256" key="1">
    <source>
        <dbReference type="SAM" id="MobiDB-lite"/>
    </source>
</evidence>
<name>A0A9P1CZQ7_9DINO</name>
<dbReference type="AlphaFoldDB" id="A0A9P1CZQ7"/>
<sequence length="417" mass="46993">MHLKIHHSTIFHGFGICLGMLGIRVQPLCLWPQQRFKSAHKYAIILLIRLVSAAPKPGSRIGPETPGVRKMPKKDEKLKVEVRQKALVSQQGSLLLPQISCGFHARRDWTADVLRKNLAIKLNLDGSEYAGICAQLQIRVVGKEDTEVPEDQCMGTLYDQNRIRDTLHLILKDESSSVEQVQPVAPVEAAEPPVEPPVAPVGTPVALVEAVVPVEPVPVEEFQSMDVAAADEAVNASEVESQAEAEQLQAQLAQTKRQEAEWELLTQEQEKKRSESQAQLFREEIHEEKTESAEVKAALSKAQAQIADLENEKLQLRDRVSKMAKEWSEEKKEKDMAVQEQDRCTGAMHRMEKERRKEETMLRALERDYAEQKEEVAELRAALKKAEAEKEEREMADAWTMLHSSEMTAAELHTSQP</sequence>
<evidence type="ECO:0000313" key="2">
    <source>
        <dbReference type="EMBL" id="CAI4000749.1"/>
    </source>
</evidence>
<keyword evidence="4" id="KW-1185">Reference proteome</keyword>
<evidence type="ECO:0000313" key="3">
    <source>
        <dbReference type="EMBL" id="CAL4788061.1"/>
    </source>
</evidence>
<feature type="region of interest" description="Disordered" evidence="1">
    <location>
        <begin position="327"/>
        <end position="357"/>
    </location>
</feature>
<proteinExistence type="predicted"/>
<dbReference type="EMBL" id="CAMXCT020002835">
    <property type="protein sequence ID" value="CAL1154124.1"/>
    <property type="molecule type" value="Genomic_DNA"/>
</dbReference>
<comment type="caution">
    <text evidence="2">The sequence shown here is derived from an EMBL/GenBank/DDBJ whole genome shotgun (WGS) entry which is preliminary data.</text>
</comment>
<organism evidence="2">
    <name type="scientific">Cladocopium goreaui</name>
    <dbReference type="NCBI Taxonomy" id="2562237"/>
    <lineage>
        <taxon>Eukaryota</taxon>
        <taxon>Sar</taxon>
        <taxon>Alveolata</taxon>
        <taxon>Dinophyceae</taxon>
        <taxon>Suessiales</taxon>
        <taxon>Symbiodiniaceae</taxon>
        <taxon>Cladocopium</taxon>
    </lineage>
</organism>
<accession>A0A9P1CZQ7</accession>
<dbReference type="EMBL" id="CAMXCT030002835">
    <property type="protein sequence ID" value="CAL4788061.1"/>
    <property type="molecule type" value="Genomic_DNA"/>
</dbReference>
<evidence type="ECO:0000313" key="4">
    <source>
        <dbReference type="Proteomes" id="UP001152797"/>
    </source>
</evidence>
<reference evidence="2" key="1">
    <citation type="submission" date="2022-10" db="EMBL/GenBank/DDBJ databases">
        <authorList>
            <person name="Chen Y."/>
            <person name="Dougan E. K."/>
            <person name="Chan C."/>
            <person name="Rhodes N."/>
            <person name="Thang M."/>
        </authorList>
    </citation>
    <scope>NUCLEOTIDE SEQUENCE</scope>
</reference>
<reference evidence="3 4" key="2">
    <citation type="submission" date="2024-05" db="EMBL/GenBank/DDBJ databases">
        <authorList>
            <person name="Chen Y."/>
            <person name="Shah S."/>
            <person name="Dougan E. K."/>
            <person name="Thang M."/>
            <person name="Chan C."/>
        </authorList>
    </citation>
    <scope>NUCLEOTIDE SEQUENCE [LARGE SCALE GENOMIC DNA]</scope>
</reference>
<protein>
    <submittedName>
        <fullName evidence="2">Uncharacterized protein</fullName>
    </submittedName>
</protein>
<gene>
    <name evidence="2" type="ORF">C1SCF055_LOCUS26847</name>
</gene>
<dbReference type="Proteomes" id="UP001152797">
    <property type="component" value="Unassembled WGS sequence"/>
</dbReference>